<evidence type="ECO:0000313" key="1">
    <source>
        <dbReference type="EMBL" id="MEZ8080680.1"/>
    </source>
</evidence>
<dbReference type="RefSeq" id="WP_017012645.1">
    <property type="nucleotide sequence ID" value="NZ_AJYG02000064.1"/>
</dbReference>
<reference evidence="1 2" key="1">
    <citation type="submission" date="2024-06" db="EMBL/GenBank/DDBJ databases">
        <authorList>
            <person name="Steensen K."/>
            <person name="Seneca J."/>
            <person name="Bartlau N."/>
            <person name="Yu A.X."/>
            <person name="Polz M.F."/>
        </authorList>
    </citation>
    <scope>NUCLEOTIDE SEQUENCE [LARGE SCALE GENOMIC DNA]</scope>
    <source>
        <strain evidence="1 2">1F260</strain>
    </source>
</reference>
<organism evidence="1 2">
    <name type="scientific">Enterovibrio norvegicus</name>
    <dbReference type="NCBI Taxonomy" id="188144"/>
    <lineage>
        <taxon>Bacteria</taxon>
        <taxon>Pseudomonadati</taxon>
        <taxon>Pseudomonadota</taxon>
        <taxon>Gammaproteobacteria</taxon>
        <taxon>Vibrionales</taxon>
        <taxon>Vibrionaceae</taxon>
        <taxon>Enterovibrio</taxon>
    </lineage>
</organism>
<keyword evidence="2" id="KW-1185">Reference proteome</keyword>
<gene>
    <name evidence="1" type="ORF">ACED35_06120</name>
</gene>
<protein>
    <submittedName>
        <fullName evidence="1">Uncharacterized protein</fullName>
    </submittedName>
</protein>
<evidence type="ECO:0000313" key="2">
    <source>
        <dbReference type="Proteomes" id="UP001569154"/>
    </source>
</evidence>
<sequence>MFGKLFSRKKPRPLNQEVYEALDGAIHWILLHTVQELREDGYEESLKNMPFEIKSAFIQYLLGATLAIEEDLSNQYQLDDWASSSRSKILTVFLSENDVDRAKLEYSRAFGLVENPFATFLVLGAGAVRNFLNRDVESNSPTAWLDSYEGGFLAGVRLFINKN</sequence>
<name>A0ABV4L0N2_9GAMM</name>
<comment type="caution">
    <text evidence="1">The sequence shown here is derived from an EMBL/GenBank/DDBJ whole genome shotgun (WGS) entry which is preliminary data.</text>
</comment>
<proteinExistence type="predicted"/>
<dbReference type="Proteomes" id="UP001569154">
    <property type="component" value="Unassembled WGS sequence"/>
</dbReference>
<accession>A0ABV4L0N2</accession>
<dbReference type="EMBL" id="JBGONM010000010">
    <property type="protein sequence ID" value="MEZ8080680.1"/>
    <property type="molecule type" value="Genomic_DNA"/>
</dbReference>